<accession>A0A2P2PI99</accession>
<name>A0A2P2PI99_RHIMU</name>
<reference evidence="1" key="1">
    <citation type="submission" date="2018-02" db="EMBL/GenBank/DDBJ databases">
        <title>Rhizophora mucronata_Transcriptome.</title>
        <authorList>
            <person name="Meera S.P."/>
            <person name="Sreeshan A."/>
            <person name="Augustine A."/>
        </authorList>
    </citation>
    <scope>NUCLEOTIDE SEQUENCE</scope>
    <source>
        <tissue evidence="1">Leaf</tissue>
    </source>
</reference>
<sequence>MLSLLWLYLPHVSLIDPLHDTLLKIFSHFLTY</sequence>
<evidence type="ECO:0000313" key="1">
    <source>
        <dbReference type="EMBL" id="MBX54446.1"/>
    </source>
</evidence>
<protein>
    <submittedName>
        <fullName evidence="1">Uncharacterized protein</fullName>
    </submittedName>
</protein>
<organism evidence="1">
    <name type="scientific">Rhizophora mucronata</name>
    <name type="common">Asiatic mangrove</name>
    <dbReference type="NCBI Taxonomy" id="61149"/>
    <lineage>
        <taxon>Eukaryota</taxon>
        <taxon>Viridiplantae</taxon>
        <taxon>Streptophyta</taxon>
        <taxon>Embryophyta</taxon>
        <taxon>Tracheophyta</taxon>
        <taxon>Spermatophyta</taxon>
        <taxon>Magnoliopsida</taxon>
        <taxon>eudicotyledons</taxon>
        <taxon>Gunneridae</taxon>
        <taxon>Pentapetalae</taxon>
        <taxon>rosids</taxon>
        <taxon>fabids</taxon>
        <taxon>Malpighiales</taxon>
        <taxon>Rhizophoraceae</taxon>
        <taxon>Rhizophora</taxon>
    </lineage>
</organism>
<proteinExistence type="predicted"/>
<dbReference type="AlphaFoldDB" id="A0A2P2PI99"/>
<dbReference type="EMBL" id="GGEC01073962">
    <property type="protein sequence ID" value="MBX54446.1"/>
    <property type="molecule type" value="Transcribed_RNA"/>
</dbReference>